<dbReference type="InterPro" id="IPR006579">
    <property type="entry name" value="Pre_C2HC_dom"/>
</dbReference>
<feature type="compositionally biased region" description="Basic residues" evidence="1">
    <location>
        <begin position="72"/>
        <end position="81"/>
    </location>
</feature>
<proteinExistence type="predicted"/>
<dbReference type="PANTHER" id="PTHR33273">
    <property type="entry name" value="DOMAIN-CONTAINING PROTEIN, PUTATIVE-RELATED"/>
    <property type="match status" value="1"/>
</dbReference>
<feature type="region of interest" description="Disordered" evidence="1">
    <location>
        <begin position="47"/>
        <end position="138"/>
    </location>
</feature>
<feature type="region of interest" description="Disordered" evidence="1">
    <location>
        <begin position="387"/>
        <end position="421"/>
    </location>
</feature>
<feature type="compositionally biased region" description="Basic residues" evidence="1">
    <location>
        <begin position="471"/>
        <end position="480"/>
    </location>
</feature>
<evidence type="ECO:0000313" key="3">
    <source>
        <dbReference type="EMBL" id="GBP60593.1"/>
    </source>
</evidence>
<feature type="compositionally biased region" description="Low complexity" evidence="1">
    <location>
        <begin position="114"/>
        <end position="124"/>
    </location>
</feature>
<evidence type="ECO:0000313" key="4">
    <source>
        <dbReference type="Proteomes" id="UP000299102"/>
    </source>
</evidence>
<dbReference type="EMBL" id="BGZK01000791">
    <property type="protein sequence ID" value="GBP60593.1"/>
    <property type="molecule type" value="Genomic_DNA"/>
</dbReference>
<name>A0A4C1XBK7_EUMVA</name>
<dbReference type="Proteomes" id="UP000299102">
    <property type="component" value="Unassembled WGS sequence"/>
</dbReference>
<protein>
    <submittedName>
        <fullName evidence="3">Nucleic-acid-binding protein from transposon X-element</fullName>
    </submittedName>
</protein>
<reference evidence="3 4" key="1">
    <citation type="journal article" date="2019" name="Commun. Biol.">
        <title>The bagworm genome reveals a unique fibroin gene that provides high tensile strength.</title>
        <authorList>
            <person name="Kono N."/>
            <person name="Nakamura H."/>
            <person name="Ohtoshi R."/>
            <person name="Tomita M."/>
            <person name="Numata K."/>
            <person name="Arakawa K."/>
        </authorList>
    </citation>
    <scope>NUCLEOTIDE SEQUENCE [LARGE SCALE GENOMIC DNA]</scope>
</reference>
<feature type="compositionally biased region" description="Polar residues" evidence="1">
    <location>
        <begin position="53"/>
        <end position="70"/>
    </location>
</feature>
<organism evidence="3 4">
    <name type="scientific">Eumeta variegata</name>
    <name type="common">Bagworm moth</name>
    <name type="synonym">Eumeta japonica</name>
    <dbReference type="NCBI Taxonomy" id="151549"/>
    <lineage>
        <taxon>Eukaryota</taxon>
        <taxon>Metazoa</taxon>
        <taxon>Ecdysozoa</taxon>
        <taxon>Arthropoda</taxon>
        <taxon>Hexapoda</taxon>
        <taxon>Insecta</taxon>
        <taxon>Pterygota</taxon>
        <taxon>Neoptera</taxon>
        <taxon>Endopterygota</taxon>
        <taxon>Lepidoptera</taxon>
        <taxon>Glossata</taxon>
        <taxon>Ditrysia</taxon>
        <taxon>Tineoidea</taxon>
        <taxon>Psychidae</taxon>
        <taxon>Oiketicinae</taxon>
        <taxon>Eumeta</taxon>
    </lineage>
</organism>
<comment type="caution">
    <text evidence="3">The sequence shown here is derived from an EMBL/GenBank/DDBJ whole genome shotgun (WGS) entry which is preliminary data.</text>
</comment>
<dbReference type="AlphaFoldDB" id="A0A4C1XBK7"/>
<feature type="domain" description="Pre-C2HC" evidence="2">
    <location>
        <begin position="261"/>
        <end position="330"/>
    </location>
</feature>
<accession>A0A4C1XBK7</accession>
<evidence type="ECO:0000259" key="2">
    <source>
        <dbReference type="SMART" id="SM00596"/>
    </source>
</evidence>
<dbReference type="Pfam" id="PF07530">
    <property type="entry name" value="PRE_C2HC"/>
    <property type="match status" value="1"/>
</dbReference>
<dbReference type="PANTHER" id="PTHR33273:SF2">
    <property type="entry name" value="ENDONUCLEASE_EXONUCLEASE_PHOSPHATASE DOMAIN-CONTAINING PROTEIN"/>
    <property type="match status" value="1"/>
</dbReference>
<sequence>MEVNTSCPPGAGGVPKGPVTRALIKDIVSKSLSEMGYECPESELNKFVRTATPVASRTITPVSSANSSRAHSPARKSKGKRTASSSSEEDTAGSDSTVVGSDDESGSATKTWDSDSPGGSSRSRANSDASFSLVKGKNKKAIRKATKKLKLTEQPASIVMDVEVAQAPSSTAPAAPVATPPTQVAIDRATPRSGAKLSAPPTAKVPPHIFLRKGANFVKNSTDSTRLHINYSKAVQFHTYALEEERKIKAVIRGIPVDFALDDIKNDLVNQGFPVLSVHRMSRRDGSPLWMVLAILERTVESKKIFSALSVVCGLSGIRVEAPFKKGRPGQCHRCQKYRHAAVNCHADPRCIKCLVPHWTKKCPLTRESEEKPSCVNCGQRHTANYRGCPRAPKFTPRSRPGFRGPPPRPRRTSRDLENFPALATPAKRQLLLSTSAPPLHPPPTRGGGTSPRGPCRNHRGSALAALPRRSTPRPRPRVLHHLETTSKL</sequence>
<gene>
    <name evidence="3" type="primary">ORF1</name>
    <name evidence="3" type="ORF">EVAR_50957_1</name>
</gene>
<dbReference type="OrthoDB" id="8446474at2759"/>
<keyword evidence="4" id="KW-1185">Reference proteome</keyword>
<dbReference type="SMART" id="SM00596">
    <property type="entry name" value="PRE_C2HC"/>
    <property type="match status" value="1"/>
</dbReference>
<evidence type="ECO:0000256" key="1">
    <source>
        <dbReference type="SAM" id="MobiDB-lite"/>
    </source>
</evidence>
<feature type="region of interest" description="Disordered" evidence="1">
    <location>
        <begin position="434"/>
        <end position="489"/>
    </location>
</feature>